<comment type="caution">
    <text evidence="1">The sequence shown here is derived from an EMBL/GenBank/DDBJ whole genome shotgun (WGS) entry which is preliminary data.</text>
</comment>
<evidence type="ECO:0000313" key="2">
    <source>
        <dbReference type="Proteomes" id="UP000724584"/>
    </source>
</evidence>
<protein>
    <submittedName>
        <fullName evidence="1">Uncharacterized protein</fullName>
    </submittedName>
</protein>
<organism evidence="1 2">
    <name type="scientific">Chaetomium tenue</name>
    <dbReference type="NCBI Taxonomy" id="1854479"/>
    <lineage>
        <taxon>Eukaryota</taxon>
        <taxon>Fungi</taxon>
        <taxon>Dikarya</taxon>
        <taxon>Ascomycota</taxon>
        <taxon>Pezizomycotina</taxon>
        <taxon>Sordariomycetes</taxon>
        <taxon>Sordariomycetidae</taxon>
        <taxon>Sordariales</taxon>
        <taxon>Chaetomiaceae</taxon>
        <taxon>Chaetomium</taxon>
    </lineage>
</organism>
<proteinExistence type="predicted"/>
<keyword evidence="2" id="KW-1185">Reference proteome</keyword>
<name>A0ACB7NX61_9PEZI</name>
<dbReference type="EMBL" id="JAGIZQ010000008">
    <property type="protein sequence ID" value="KAH6613404.1"/>
    <property type="molecule type" value="Genomic_DNA"/>
</dbReference>
<evidence type="ECO:0000313" key="1">
    <source>
        <dbReference type="EMBL" id="KAH6613404.1"/>
    </source>
</evidence>
<gene>
    <name evidence="1" type="ORF">F5144DRAFT_402964</name>
</gene>
<sequence length="1119" mass="123422">MPSENGSRPVLLDLKTHGSQVAEDLCETAAAAVGDDLKDVLEPSRTNRRHVLEGALLEATQKQKQCLEKRWKIKNRKGDVIILRDVFEKIVTCIHSFKGIGDSVANMGPGWAAIPWALVGALLKGVISDNETFATMVEGLEKATRIVSRYSVFEAIYLVNDTAGTAQLRSSLVALYASVLTFLGDSYAYFSKTTTRRFIGAFASDSGVDDLLDDVAVKQGEVDCDALLVATETLQSTAQEIRGLSAHSTSVTWQLTALERHLEQMQQSQVVVSDLHALRDAISTIEHPVQRVVALVPLPTDDLNVLQRKAILDWLSPVAYKIQHISERHRRLPDSGAWMFSSDKFRAWKDSSVSGTLWLHGMPGCGKTKLLSAVVDYELEGKEKDPRSVPLAYFYCSRNTAEPERSNPVDILRCIARQLCSDDLSKPIPEQLRHLHEFLGSPIPGTSNLPLPDTTQLILDFLKENPAIIIIDALDECNPTLRHELFEALDEIVAKSENIVKVFLTSRNDGDITARLASTPNIYINAQRNGSDINRFIGIELDRVVQQKQLLRGQLSHALRDEITATLSDQADGMFRWVTLQIQNLCDTRRMRLEKDVRSELGRLPKTLADLYLVAFNQVLGLGVESSRLAISALQILLVAFRPLSWDEFLYLLVLSDDGPQQSITRDEVVHITCNFIEEDPESDRVGFPHLSAREYLETRPEFDNSALHIAASQLCLRGIKYPEPPGLRTSRILFTYSTLYYLGSHLAKLGVSDRRTVKLLHGFLSNPAEFRQYTGRMKDIVKCAGRIPSSDDSQIPTTVAFLCSDSLAMICLYGLQEFLSWELANHHIHGTNAVHGRPTLLGSVHFASTASRLRGRSYLEICVSLGHVSLLQEMHSLGISFDQCSHDNGMAPLHVACSEGQADMVRVLLELGADVNQMTRPVQRREPAESDRRPLTALGFRLGDSGAPGVSPLAFGSNQELQYPIHLAISGAKSMASVRVLVEFGADSNVRTSNGTTALQLCFEMGDGTEEIVQFLLGRGANPNAQVGMGRTMLHIAAAMGLVWVVPLLLSAGADPTSCDSFGQTPWDNATRYGHDEIADALAEAGGRPMVSQHSLLDNYQEGYPETSETLGDYGNYS</sequence>
<accession>A0ACB7NX61</accession>
<dbReference type="Proteomes" id="UP000724584">
    <property type="component" value="Unassembled WGS sequence"/>
</dbReference>
<reference evidence="1 2" key="1">
    <citation type="journal article" date="2021" name="Nat. Commun.">
        <title>Genetic determinants of endophytism in the Arabidopsis root mycobiome.</title>
        <authorList>
            <person name="Mesny F."/>
            <person name="Miyauchi S."/>
            <person name="Thiergart T."/>
            <person name="Pickel B."/>
            <person name="Atanasova L."/>
            <person name="Karlsson M."/>
            <person name="Huettel B."/>
            <person name="Barry K.W."/>
            <person name="Haridas S."/>
            <person name="Chen C."/>
            <person name="Bauer D."/>
            <person name="Andreopoulos W."/>
            <person name="Pangilinan J."/>
            <person name="LaButti K."/>
            <person name="Riley R."/>
            <person name="Lipzen A."/>
            <person name="Clum A."/>
            <person name="Drula E."/>
            <person name="Henrissat B."/>
            <person name="Kohler A."/>
            <person name="Grigoriev I.V."/>
            <person name="Martin F.M."/>
            <person name="Hacquard S."/>
        </authorList>
    </citation>
    <scope>NUCLEOTIDE SEQUENCE [LARGE SCALE GENOMIC DNA]</scope>
    <source>
        <strain evidence="1 2">MPI-SDFR-AT-0079</strain>
    </source>
</reference>